<evidence type="ECO:0000313" key="3">
    <source>
        <dbReference type="Proteomes" id="UP000722791"/>
    </source>
</evidence>
<comment type="caution">
    <text evidence="2">The sequence shown here is derived from an EMBL/GenBank/DDBJ whole genome shotgun (WGS) entry which is preliminary data.</text>
</comment>
<feature type="chain" id="PRO_5035159526" evidence="1">
    <location>
        <begin position="34"/>
        <end position="155"/>
    </location>
</feature>
<name>A0A8J4GBU6_9CHLO</name>
<protein>
    <submittedName>
        <fullName evidence="2">Uncharacterized protein</fullName>
    </submittedName>
</protein>
<organism evidence="2 3">
    <name type="scientific">Volvox reticuliferus</name>
    <dbReference type="NCBI Taxonomy" id="1737510"/>
    <lineage>
        <taxon>Eukaryota</taxon>
        <taxon>Viridiplantae</taxon>
        <taxon>Chlorophyta</taxon>
        <taxon>core chlorophytes</taxon>
        <taxon>Chlorophyceae</taxon>
        <taxon>CS clade</taxon>
        <taxon>Chlamydomonadales</taxon>
        <taxon>Volvocaceae</taxon>
        <taxon>Volvox</taxon>
    </lineage>
</organism>
<feature type="signal peptide" evidence="1">
    <location>
        <begin position="1"/>
        <end position="33"/>
    </location>
</feature>
<evidence type="ECO:0000256" key="1">
    <source>
        <dbReference type="SAM" id="SignalP"/>
    </source>
</evidence>
<gene>
    <name evidence="2" type="ORF">Vretimale_8981</name>
</gene>
<proteinExistence type="predicted"/>
<evidence type="ECO:0000313" key="2">
    <source>
        <dbReference type="EMBL" id="GIM04396.1"/>
    </source>
</evidence>
<feature type="non-terminal residue" evidence="2">
    <location>
        <position position="155"/>
    </location>
</feature>
<accession>A0A8J4GBU6</accession>
<feature type="non-terminal residue" evidence="2">
    <location>
        <position position="1"/>
    </location>
</feature>
<dbReference type="EMBL" id="BNCQ01000016">
    <property type="protein sequence ID" value="GIM04396.1"/>
    <property type="molecule type" value="Genomic_DNA"/>
</dbReference>
<dbReference type="AntiFam" id="ANF00142">
    <property type="entry name" value="Shadow ORF (opposite yadG)"/>
</dbReference>
<reference evidence="2" key="1">
    <citation type="journal article" date="2021" name="Proc. Natl. Acad. Sci. U.S.A.">
        <title>Three genomes in the algal genus Volvox reveal the fate of a haploid sex-determining region after a transition to homothallism.</title>
        <authorList>
            <person name="Yamamoto K."/>
            <person name="Hamaji T."/>
            <person name="Kawai-Toyooka H."/>
            <person name="Matsuzaki R."/>
            <person name="Takahashi F."/>
            <person name="Nishimura Y."/>
            <person name="Kawachi M."/>
            <person name="Noguchi H."/>
            <person name="Minakuchi Y."/>
            <person name="Umen J.G."/>
            <person name="Toyoda A."/>
            <person name="Nozaki H."/>
        </authorList>
    </citation>
    <scope>NUCLEOTIDE SEQUENCE</scope>
    <source>
        <strain evidence="2">NIES-3785</strain>
    </source>
</reference>
<sequence length="155" mass="17408">LVVSHHLATLSAGLAKLFKRLLLLVRHLLLLGPLDLNGVSKRVDHFILHLDLHLLLDGNKVLTLAHHLTTANNPPLIAKRRDELIVMANNDNASTEILDGTRQRAQRVTVQIVSRLIQHDKVRILPGGSRQHNLHLLPTRQTTDLAMQSELRFQA</sequence>
<keyword evidence="1" id="KW-0732">Signal</keyword>
<dbReference type="Proteomes" id="UP000722791">
    <property type="component" value="Unassembled WGS sequence"/>
</dbReference>
<dbReference type="AlphaFoldDB" id="A0A8J4GBU6"/>